<name>A0ACA9LYY6_9GLOM</name>
<proteinExistence type="predicted"/>
<keyword evidence="2" id="KW-1185">Reference proteome</keyword>
<gene>
    <name evidence="1" type="ORF">SPELUC_LOCUS5334</name>
</gene>
<dbReference type="Proteomes" id="UP000789366">
    <property type="component" value="Unassembled WGS sequence"/>
</dbReference>
<sequence length="93" mass="11041">MHTKKEISYIDCELTLEDVLIVTNKIRELDANNFEENYVEDNEVEFELLDKILSLKEKFDLNHKILEENSESNNISLRLSSENVVEKLNYNYD</sequence>
<dbReference type="EMBL" id="CAJVPW010005395">
    <property type="protein sequence ID" value="CAG8554302.1"/>
    <property type="molecule type" value="Genomic_DNA"/>
</dbReference>
<reference evidence="1" key="1">
    <citation type="submission" date="2021-06" db="EMBL/GenBank/DDBJ databases">
        <authorList>
            <person name="Kallberg Y."/>
            <person name="Tangrot J."/>
            <person name="Rosling A."/>
        </authorList>
    </citation>
    <scope>NUCLEOTIDE SEQUENCE</scope>
    <source>
        <strain evidence="1">28 12/20/2015</strain>
    </source>
</reference>
<evidence type="ECO:0000313" key="2">
    <source>
        <dbReference type="Proteomes" id="UP000789366"/>
    </source>
</evidence>
<comment type="caution">
    <text evidence="1">The sequence shown here is derived from an EMBL/GenBank/DDBJ whole genome shotgun (WGS) entry which is preliminary data.</text>
</comment>
<organism evidence="1 2">
    <name type="scientific">Cetraspora pellucida</name>
    <dbReference type="NCBI Taxonomy" id="1433469"/>
    <lineage>
        <taxon>Eukaryota</taxon>
        <taxon>Fungi</taxon>
        <taxon>Fungi incertae sedis</taxon>
        <taxon>Mucoromycota</taxon>
        <taxon>Glomeromycotina</taxon>
        <taxon>Glomeromycetes</taxon>
        <taxon>Diversisporales</taxon>
        <taxon>Gigasporaceae</taxon>
        <taxon>Cetraspora</taxon>
    </lineage>
</organism>
<feature type="non-terminal residue" evidence="1">
    <location>
        <position position="93"/>
    </location>
</feature>
<evidence type="ECO:0000313" key="1">
    <source>
        <dbReference type="EMBL" id="CAG8554302.1"/>
    </source>
</evidence>
<accession>A0ACA9LYY6</accession>
<protein>
    <submittedName>
        <fullName evidence="1">2559_t:CDS:1</fullName>
    </submittedName>
</protein>